<protein>
    <submittedName>
        <fullName evidence="1">Uncharacterized protein</fullName>
    </submittedName>
</protein>
<reference evidence="1" key="1">
    <citation type="submission" date="2021-03" db="EMBL/GenBank/DDBJ databases">
        <title>Draft genome sequence of rust myrtle Austropuccinia psidii MF-1, a brazilian biotype.</title>
        <authorList>
            <person name="Quecine M.C."/>
            <person name="Pachon D.M.R."/>
            <person name="Bonatelli M.L."/>
            <person name="Correr F.H."/>
            <person name="Franceschini L.M."/>
            <person name="Leite T.F."/>
            <person name="Margarido G.R.A."/>
            <person name="Almeida C.A."/>
            <person name="Ferrarezi J.A."/>
            <person name="Labate C.A."/>
        </authorList>
    </citation>
    <scope>NUCLEOTIDE SEQUENCE</scope>
    <source>
        <strain evidence="1">MF-1</strain>
    </source>
</reference>
<dbReference type="Proteomes" id="UP000765509">
    <property type="component" value="Unassembled WGS sequence"/>
</dbReference>
<accession>A0A9Q3BKN6</accession>
<dbReference type="OrthoDB" id="115435at2759"/>
<gene>
    <name evidence="1" type="ORF">O181_006367</name>
</gene>
<dbReference type="AlphaFoldDB" id="A0A9Q3BKN6"/>
<organism evidence="1 2">
    <name type="scientific">Austropuccinia psidii MF-1</name>
    <dbReference type="NCBI Taxonomy" id="1389203"/>
    <lineage>
        <taxon>Eukaryota</taxon>
        <taxon>Fungi</taxon>
        <taxon>Dikarya</taxon>
        <taxon>Basidiomycota</taxon>
        <taxon>Pucciniomycotina</taxon>
        <taxon>Pucciniomycetes</taxon>
        <taxon>Pucciniales</taxon>
        <taxon>Sphaerophragmiaceae</taxon>
        <taxon>Austropuccinia</taxon>
    </lineage>
</organism>
<evidence type="ECO:0000313" key="2">
    <source>
        <dbReference type="Proteomes" id="UP000765509"/>
    </source>
</evidence>
<evidence type="ECO:0000313" key="1">
    <source>
        <dbReference type="EMBL" id="MBW0466652.1"/>
    </source>
</evidence>
<dbReference type="EMBL" id="AVOT02001356">
    <property type="protein sequence ID" value="MBW0466652.1"/>
    <property type="molecule type" value="Genomic_DNA"/>
</dbReference>
<keyword evidence="2" id="KW-1185">Reference proteome</keyword>
<proteinExistence type="predicted"/>
<sequence>MIHTCDYEKKKWDKSHKVPNFKVGDLVLVSTLVFDNIKGPNKLKDSYVGPLFIVALHRINVVKVEFSGELVNKHTSFPVILMKPYKPADKELFCLRKPAPQTVTKVENNEEKRSKK</sequence>
<comment type="caution">
    <text evidence="1">The sequence shown here is derived from an EMBL/GenBank/DDBJ whole genome shotgun (WGS) entry which is preliminary data.</text>
</comment>
<name>A0A9Q3BKN6_9BASI</name>